<dbReference type="InterPro" id="IPR000412">
    <property type="entry name" value="ABC_2_transport"/>
</dbReference>
<evidence type="ECO:0000256" key="5">
    <source>
        <dbReference type="ARBA" id="ARBA00023251"/>
    </source>
</evidence>
<keyword evidence="5" id="KW-0046">Antibiotic resistance</keyword>
<name>A0ABP4FQ40_9PSEU</name>
<keyword evidence="4 6" id="KW-0472">Membrane</keyword>
<dbReference type="PIRSF" id="PIRSF006648">
    <property type="entry name" value="DrrB"/>
    <property type="match status" value="1"/>
</dbReference>
<keyword evidence="6" id="KW-0813">Transport</keyword>
<evidence type="ECO:0000256" key="3">
    <source>
        <dbReference type="ARBA" id="ARBA00022989"/>
    </source>
</evidence>
<evidence type="ECO:0000256" key="4">
    <source>
        <dbReference type="ARBA" id="ARBA00023136"/>
    </source>
</evidence>
<accession>A0ABP4FQ40</accession>
<reference evidence="10" key="1">
    <citation type="journal article" date="2019" name="Int. J. Syst. Evol. Microbiol.">
        <title>The Global Catalogue of Microorganisms (GCM) 10K type strain sequencing project: providing services to taxonomists for standard genome sequencing and annotation.</title>
        <authorList>
            <consortium name="The Broad Institute Genomics Platform"/>
            <consortium name="The Broad Institute Genome Sequencing Center for Infectious Disease"/>
            <person name="Wu L."/>
            <person name="Ma J."/>
        </authorList>
    </citation>
    <scope>NUCLEOTIDE SEQUENCE [LARGE SCALE GENOMIC DNA]</scope>
    <source>
        <strain evidence="10">JCM 13022</strain>
    </source>
</reference>
<dbReference type="InterPro" id="IPR047817">
    <property type="entry name" value="ABC2_TM_bact-type"/>
</dbReference>
<feature type="transmembrane region" description="Helical" evidence="6">
    <location>
        <begin position="261"/>
        <end position="281"/>
    </location>
</feature>
<dbReference type="RefSeq" id="WP_253854572.1">
    <property type="nucleotide sequence ID" value="NZ_BAAALM010000002.1"/>
</dbReference>
<feature type="domain" description="ABC transmembrane type-2" evidence="8">
    <location>
        <begin position="60"/>
        <end position="284"/>
    </location>
</feature>
<keyword evidence="3 6" id="KW-1133">Transmembrane helix</keyword>
<evidence type="ECO:0000256" key="6">
    <source>
        <dbReference type="RuleBase" id="RU361157"/>
    </source>
</evidence>
<keyword evidence="2 6" id="KW-0812">Transmembrane</keyword>
<dbReference type="Proteomes" id="UP001500467">
    <property type="component" value="Unassembled WGS sequence"/>
</dbReference>
<evidence type="ECO:0000313" key="9">
    <source>
        <dbReference type="EMBL" id="GAA1191830.1"/>
    </source>
</evidence>
<dbReference type="PANTHER" id="PTHR43229">
    <property type="entry name" value="NODULATION PROTEIN J"/>
    <property type="match status" value="1"/>
</dbReference>
<keyword evidence="6" id="KW-1003">Cell membrane</keyword>
<evidence type="ECO:0000259" key="8">
    <source>
        <dbReference type="PROSITE" id="PS51012"/>
    </source>
</evidence>
<feature type="transmembrane region" description="Helical" evidence="6">
    <location>
        <begin position="138"/>
        <end position="165"/>
    </location>
</feature>
<comment type="subcellular location">
    <subcellularLocation>
        <location evidence="6">Cell membrane</location>
        <topology evidence="6">Multi-pass membrane protein</topology>
    </subcellularLocation>
    <subcellularLocation>
        <location evidence="1">Membrane</location>
        <topology evidence="1">Multi-pass membrane protein</topology>
    </subcellularLocation>
</comment>
<evidence type="ECO:0000313" key="10">
    <source>
        <dbReference type="Proteomes" id="UP001500467"/>
    </source>
</evidence>
<protein>
    <recommendedName>
        <fullName evidence="6">Transport permease protein</fullName>
    </recommendedName>
</protein>
<dbReference type="InterPro" id="IPR051784">
    <property type="entry name" value="Nod_factor_ABC_transporter"/>
</dbReference>
<feature type="region of interest" description="Disordered" evidence="7">
    <location>
        <begin position="1"/>
        <end position="20"/>
    </location>
</feature>
<dbReference type="PROSITE" id="PS51012">
    <property type="entry name" value="ABC_TM2"/>
    <property type="match status" value="1"/>
</dbReference>
<feature type="transmembrane region" description="Helical" evidence="6">
    <location>
        <begin position="205"/>
        <end position="224"/>
    </location>
</feature>
<dbReference type="PANTHER" id="PTHR43229:SF2">
    <property type="entry name" value="NODULATION PROTEIN J"/>
    <property type="match status" value="1"/>
</dbReference>
<feature type="transmembrane region" description="Helical" evidence="6">
    <location>
        <begin position="91"/>
        <end position="117"/>
    </location>
</feature>
<dbReference type="EMBL" id="BAAALM010000002">
    <property type="protein sequence ID" value="GAA1191830.1"/>
    <property type="molecule type" value="Genomic_DNA"/>
</dbReference>
<dbReference type="InterPro" id="IPR013525">
    <property type="entry name" value="ABC2_TM"/>
</dbReference>
<gene>
    <name evidence="9" type="ORF">GCM10009675_02780</name>
</gene>
<evidence type="ECO:0000256" key="7">
    <source>
        <dbReference type="SAM" id="MobiDB-lite"/>
    </source>
</evidence>
<comment type="caution">
    <text evidence="9">The sequence shown here is derived from an EMBL/GenBank/DDBJ whole genome shotgun (WGS) entry which is preliminary data.</text>
</comment>
<evidence type="ECO:0000256" key="2">
    <source>
        <dbReference type="ARBA" id="ARBA00022692"/>
    </source>
</evidence>
<feature type="transmembrane region" description="Helical" evidence="6">
    <location>
        <begin position="171"/>
        <end position="198"/>
    </location>
</feature>
<keyword evidence="10" id="KW-1185">Reference proteome</keyword>
<comment type="similarity">
    <text evidence="6">Belongs to the ABC-2 integral membrane protein family.</text>
</comment>
<organism evidence="9 10">
    <name type="scientific">Prauserella alba</name>
    <dbReference type="NCBI Taxonomy" id="176898"/>
    <lineage>
        <taxon>Bacteria</taxon>
        <taxon>Bacillati</taxon>
        <taxon>Actinomycetota</taxon>
        <taxon>Actinomycetes</taxon>
        <taxon>Pseudonocardiales</taxon>
        <taxon>Pseudonocardiaceae</taxon>
        <taxon>Prauserella</taxon>
    </lineage>
</organism>
<sequence>MTSTSNASSAERADADGDTPVADNLGAVLATGEPPNAPSAWSASVTFAWRAMLKIKHVPEQLFDVTAFPVIMTLMFTYLFGGALAGSPEEYLQYLLPGVLVMSVAMITMYTGVGLNADIQKGVFDRFRTLPIWRPSALVGAVIGDVCRYSLASVVIIVLGLALGYRPGGGVLGVLAGVGLLLVFSFAFSWIWTLLGLLLRSERSVMGVSAMVLFPLSFLSNVFVDPRTMPSWLQGFVDVNPIAHLVAAVRGALSGQWDGSATLWMFVSAGIILAIFGPLTMRRYNRK</sequence>
<evidence type="ECO:0000256" key="1">
    <source>
        <dbReference type="ARBA" id="ARBA00004141"/>
    </source>
</evidence>
<dbReference type="Pfam" id="PF01061">
    <property type="entry name" value="ABC2_membrane"/>
    <property type="match status" value="1"/>
</dbReference>
<proteinExistence type="inferred from homology"/>
<feature type="transmembrane region" description="Helical" evidence="6">
    <location>
        <begin position="62"/>
        <end position="85"/>
    </location>
</feature>